<comment type="caution">
    <text evidence="1">The sequence shown here is derived from an EMBL/GenBank/DDBJ whole genome shotgun (WGS) entry which is preliminary data.</text>
</comment>
<dbReference type="EMBL" id="JNHI01000019">
    <property type="protein sequence ID" value="KDS29692.1"/>
    <property type="molecule type" value="Genomic_DNA"/>
</dbReference>
<dbReference type="Proteomes" id="UP000028134">
    <property type="component" value="Unassembled WGS sequence"/>
</dbReference>
<accession>A0A078R6Y0</accession>
<organism evidence="1 2">
    <name type="scientific">Phocaeicola vulgatus str. 3775 SL</name>
    <name type="common">B</name>
    <name type="synonym">iv</name>
    <dbReference type="NCBI Taxonomy" id="1339350"/>
    <lineage>
        <taxon>Bacteria</taxon>
        <taxon>Pseudomonadati</taxon>
        <taxon>Bacteroidota</taxon>
        <taxon>Bacteroidia</taxon>
        <taxon>Bacteroidales</taxon>
        <taxon>Bacteroidaceae</taxon>
        <taxon>Phocaeicola</taxon>
    </lineage>
</organism>
<reference evidence="1 2" key="1">
    <citation type="submission" date="2014-04" db="EMBL/GenBank/DDBJ databases">
        <authorList>
            <person name="Sears C."/>
            <person name="Carroll K."/>
            <person name="Sack B.R."/>
            <person name="Qadri F."/>
            <person name="Myers L.L."/>
            <person name="Chung G.-T."/>
            <person name="Escheverria P."/>
            <person name="Fraser C.M."/>
            <person name="Sadzewicz L."/>
            <person name="Shefchek K.A."/>
            <person name="Tallon L."/>
            <person name="Das S.P."/>
            <person name="Daugherty S."/>
            <person name="Mongodin E.F."/>
        </authorList>
    </citation>
    <scope>NUCLEOTIDE SEQUENCE [LARGE SCALE GENOMIC DNA]</scope>
    <source>
        <strain evidence="2">3775 SL(B) 10 (iv)</strain>
    </source>
</reference>
<dbReference type="AlphaFoldDB" id="A0A078R6Y0"/>
<evidence type="ECO:0000313" key="1">
    <source>
        <dbReference type="EMBL" id="KDS29692.1"/>
    </source>
</evidence>
<protein>
    <submittedName>
        <fullName evidence="1">Uncharacterized protein</fullName>
    </submittedName>
</protein>
<proteinExistence type="predicted"/>
<sequence>MAGKKSSSLRSGIFFRQALHRSLAKNSRASKKLKYWLHGAGHV</sequence>
<name>A0A078R6Y0_PHOVU</name>
<evidence type="ECO:0000313" key="2">
    <source>
        <dbReference type="Proteomes" id="UP000028134"/>
    </source>
</evidence>
<dbReference type="PATRIC" id="fig|1339350.3.peg.2717"/>
<gene>
    <name evidence="1" type="ORF">M097_2837</name>
</gene>